<dbReference type="Proteomes" id="UP000597613">
    <property type="component" value="Unassembled WGS sequence"/>
</dbReference>
<evidence type="ECO:0000256" key="1">
    <source>
        <dbReference type="SAM" id="MobiDB-lite"/>
    </source>
</evidence>
<accession>A0ABR7AL40</accession>
<feature type="region of interest" description="Disordered" evidence="1">
    <location>
        <begin position="64"/>
        <end position="86"/>
    </location>
</feature>
<name>A0ABR7AL40_9SPHN</name>
<feature type="compositionally biased region" description="Basic and acidic residues" evidence="1">
    <location>
        <begin position="74"/>
        <end position="86"/>
    </location>
</feature>
<keyword evidence="2" id="KW-1133">Transmembrane helix</keyword>
<proteinExistence type="predicted"/>
<dbReference type="EMBL" id="JACONT010000008">
    <property type="protein sequence ID" value="MBC3941186.1"/>
    <property type="molecule type" value="Genomic_DNA"/>
</dbReference>
<gene>
    <name evidence="3" type="ORF">H8S47_05730</name>
</gene>
<reference evidence="3 4" key="1">
    <citation type="submission" date="2020-08" db="EMBL/GenBank/DDBJ databases">
        <title>Putative novel bacterial strains isolated from necrotic wheat leaf tissues caused by Xanthomonas translucens.</title>
        <authorList>
            <person name="Tambong J.T."/>
        </authorList>
    </citation>
    <scope>NUCLEOTIDE SEQUENCE [LARGE SCALE GENOMIC DNA]</scope>
    <source>
        <strain evidence="4">DOAB 1063</strain>
    </source>
</reference>
<evidence type="ECO:0000313" key="3">
    <source>
        <dbReference type="EMBL" id="MBC3941186.1"/>
    </source>
</evidence>
<feature type="transmembrane region" description="Helical" evidence="2">
    <location>
        <begin position="104"/>
        <end position="125"/>
    </location>
</feature>
<comment type="caution">
    <text evidence="3">The sequence shown here is derived from an EMBL/GenBank/DDBJ whole genome shotgun (WGS) entry which is preliminary data.</text>
</comment>
<keyword evidence="4" id="KW-1185">Reference proteome</keyword>
<sequence length="152" mass="16121">MPGTIKFRPSFTFAECIHAAAAPTFMIVRAISSGVVVERYMPTWPRVCKGLIPIAGSGLSECDPKSSKGCKAGEIGDDRSETGDPQAIDRDEVRTGRHIRAAHAIPFGHILTAFFCHALAVALLFSRGGALGDRSRNLVAGGILASSVYSSF</sequence>
<organism evidence="3 4">
    <name type="scientific">Sphingomonas albertensis</name>
    <dbReference type="NCBI Taxonomy" id="2762591"/>
    <lineage>
        <taxon>Bacteria</taxon>
        <taxon>Pseudomonadati</taxon>
        <taxon>Pseudomonadota</taxon>
        <taxon>Alphaproteobacteria</taxon>
        <taxon>Sphingomonadales</taxon>
        <taxon>Sphingomonadaceae</taxon>
        <taxon>Sphingomonas</taxon>
    </lineage>
</organism>
<evidence type="ECO:0000313" key="4">
    <source>
        <dbReference type="Proteomes" id="UP000597613"/>
    </source>
</evidence>
<evidence type="ECO:0000256" key="2">
    <source>
        <dbReference type="SAM" id="Phobius"/>
    </source>
</evidence>
<keyword evidence="2" id="KW-0812">Transmembrane</keyword>
<keyword evidence="2" id="KW-0472">Membrane</keyword>
<protein>
    <submittedName>
        <fullName evidence="3">Uncharacterized protein</fullName>
    </submittedName>
</protein>